<keyword evidence="1" id="KW-1133">Transmembrane helix</keyword>
<proteinExistence type="predicted"/>
<dbReference type="Pfam" id="PF15461">
    <property type="entry name" value="BCD"/>
    <property type="match status" value="1"/>
</dbReference>
<organism evidence="2 3">
    <name type="scientific">Sphingomonas abaci</name>
    <dbReference type="NCBI Taxonomy" id="237611"/>
    <lineage>
        <taxon>Bacteria</taxon>
        <taxon>Pseudomonadati</taxon>
        <taxon>Pseudomonadota</taxon>
        <taxon>Alphaproteobacteria</taxon>
        <taxon>Sphingomonadales</taxon>
        <taxon>Sphingomonadaceae</taxon>
        <taxon>Sphingomonas</taxon>
    </lineage>
</organism>
<keyword evidence="1" id="KW-0472">Membrane</keyword>
<name>A0A7W7AHN1_9SPHN</name>
<accession>A0A7W7AHN1</accession>
<dbReference type="EMBL" id="JACHNY010000002">
    <property type="protein sequence ID" value="MBB4617182.1"/>
    <property type="molecule type" value="Genomic_DNA"/>
</dbReference>
<gene>
    <name evidence="2" type="ORF">GGQ96_001302</name>
</gene>
<keyword evidence="1" id="KW-0812">Transmembrane</keyword>
<feature type="transmembrane region" description="Helical" evidence="1">
    <location>
        <begin position="175"/>
        <end position="196"/>
    </location>
</feature>
<evidence type="ECO:0000313" key="2">
    <source>
        <dbReference type="EMBL" id="MBB4617182.1"/>
    </source>
</evidence>
<evidence type="ECO:0000256" key="1">
    <source>
        <dbReference type="SAM" id="Phobius"/>
    </source>
</evidence>
<feature type="transmembrane region" description="Helical" evidence="1">
    <location>
        <begin position="29"/>
        <end position="51"/>
    </location>
</feature>
<dbReference type="GO" id="GO:0004497">
    <property type="term" value="F:monooxygenase activity"/>
    <property type="evidence" value="ECO:0007669"/>
    <property type="project" value="UniProtKB-KW"/>
</dbReference>
<dbReference type="AlphaFoldDB" id="A0A7W7AHN1"/>
<keyword evidence="3" id="KW-1185">Reference proteome</keyword>
<dbReference type="InterPro" id="IPR022270">
    <property type="entry name" value="Blh_diox"/>
</dbReference>
<evidence type="ECO:0000313" key="3">
    <source>
        <dbReference type="Proteomes" id="UP000574769"/>
    </source>
</evidence>
<keyword evidence="2" id="KW-0503">Monooxygenase</keyword>
<comment type="caution">
    <text evidence="2">The sequence shown here is derived from an EMBL/GenBank/DDBJ whole genome shotgun (WGS) entry which is preliminary data.</text>
</comment>
<sequence length="283" mass="29218">MTRAGPATGWTGLLLAASAASVAPLPVQLGFAVVAIGVIGMAHGASDLAIVAPGRRPLFLACYLTAAGVCLVWWLCDPAAAMPMFLLASALHFGLEDAPGGGVAERAVRGIGLVAVPAVLHPASLAILLASATGSADLTPTMVETMRPLGALAGGAMLAMAAWRRDGRLMAGTFALLLPPPLVGFSLGFLILHALPQTRVRQARIGCRTTTDYLRAVAPILALALAMAGLCALLLVRRHGGVEILFACMAALAVPHLLVTPWFEPAAWAAVPVRRAVRWRPAD</sequence>
<dbReference type="Proteomes" id="UP000574769">
    <property type="component" value="Unassembled WGS sequence"/>
</dbReference>
<reference evidence="2 3" key="1">
    <citation type="submission" date="2020-08" db="EMBL/GenBank/DDBJ databases">
        <title>Genomic Encyclopedia of Type Strains, Phase IV (KMG-IV): sequencing the most valuable type-strain genomes for metagenomic binning, comparative biology and taxonomic classification.</title>
        <authorList>
            <person name="Goeker M."/>
        </authorList>
    </citation>
    <scope>NUCLEOTIDE SEQUENCE [LARGE SCALE GENOMIC DNA]</scope>
    <source>
        <strain evidence="2 3">DSM 15867</strain>
    </source>
</reference>
<dbReference type="GO" id="GO:0016702">
    <property type="term" value="F:oxidoreductase activity, acting on single donors with incorporation of molecular oxygen, incorporation of two atoms of oxygen"/>
    <property type="evidence" value="ECO:0007669"/>
    <property type="project" value="InterPro"/>
</dbReference>
<dbReference type="RefSeq" id="WP_184112773.1">
    <property type="nucleotide sequence ID" value="NZ_JACHNY010000002.1"/>
</dbReference>
<feature type="transmembrane region" description="Helical" evidence="1">
    <location>
        <begin position="216"/>
        <end position="236"/>
    </location>
</feature>
<feature type="transmembrane region" description="Helical" evidence="1">
    <location>
        <begin position="58"/>
        <end position="75"/>
    </location>
</feature>
<feature type="transmembrane region" description="Helical" evidence="1">
    <location>
        <begin position="243"/>
        <end position="263"/>
    </location>
</feature>
<feature type="transmembrane region" description="Helical" evidence="1">
    <location>
        <begin position="110"/>
        <end position="133"/>
    </location>
</feature>
<keyword evidence="2" id="KW-0560">Oxidoreductase</keyword>
<protein>
    <submittedName>
        <fullName evidence="2">Brp/Blh family beta-carotene 15,15'-monooxygenase</fullName>
    </submittedName>
</protein>